<name>A0A0G1SXX1_9BACT</name>
<gene>
    <name evidence="1" type="ORF">UX51_C0007G0023</name>
</gene>
<protein>
    <submittedName>
        <fullName evidence="1">Uncharacterized protein</fullName>
    </submittedName>
</protein>
<organism evidence="1 2">
    <name type="scientific">Candidatus Azambacteria bacterium GW2011_GWF2_46_32</name>
    <dbReference type="NCBI Taxonomy" id="1618628"/>
    <lineage>
        <taxon>Bacteria</taxon>
        <taxon>Candidatus Azamiibacteriota</taxon>
    </lineage>
</organism>
<dbReference type="AlphaFoldDB" id="A0A0G1SXX1"/>
<dbReference type="EMBL" id="LCMM01000007">
    <property type="protein sequence ID" value="KKU38045.1"/>
    <property type="molecule type" value="Genomic_DNA"/>
</dbReference>
<proteinExistence type="predicted"/>
<accession>A0A0G1SXX1</accession>
<reference evidence="1 2" key="1">
    <citation type="journal article" date="2015" name="Nature">
        <title>rRNA introns, odd ribosomes, and small enigmatic genomes across a large radiation of phyla.</title>
        <authorList>
            <person name="Brown C.T."/>
            <person name="Hug L.A."/>
            <person name="Thomas B.C."/>
            <person name="Sharon I."/>
            <person name="Castelle C.J."/>
            <person name="Singh A."/>
            <person name="Wilkins M.J."/>
            <person name="Williams K.H."/>
            <person name="Banfield J.F."/>
        </authorList>
    </citation>
    <scope>NUCLEOTIDE SEQUENCE [LARGE SCALE GENOMIC DNA]</scope>
</reference>
<evidence type="ECO:0000313" key="2">
    <source>
        <dbReference type="Proteomes" id="UP000034856"/>
    </source>
</evidence>
<sequence>MSHKTIYIEIDEEITSIIDRIAESEADGLTLAVRSCFKASSI</sequence>
<evidence type="ECO:0000313" key="1">
    <source>
        <dbReference type="EMBL" id="KKU38045.1"/>
    </source>
</evidence>
<comment type="caution">
    <text evidence="1">The sequence shown here is derived from an EMBL/GenBank/DDBJ whole genome shotgun (WGS) entry which is preliminary data.</text>
</comment>
<dbReference type="Proteomes" id="UP000034856">
    <property type="component" value="Unassembled WGS sequence"/>
</dbReference>